<organism evidence="1 2">
    <name type="scientific">Meloidogyne enterolobii</name>
    <name type="common">Root-knot nematode worm</name>
    <name type="synonym">Meloidogyne mayaguensis</name>
    <dbReference type="NCBI Taxonomy" id="390850"/>
    <lineage>
        <taxon>Eukaryota</taxon>
        <taxon>Metazoa</taxon>
        <taxon>Ecdysozoa</taxon>
        <taxon>Nematoda</taxon>
        <taxon>Chromadorea</taxon>
        <taxon>Rhabditida</taxon>
        <taxon>Tylenchina</taxon>
        <taxon>Tylenchomorpha</taxon>
        <taxon>Tylenchoidea</taxon>
        <taxon>Meloidogynidae</taxon>
        <taxon>Meloidogyninae</taxon>
        <taxon>Meloidogyne</taxon>
    </lineage>
</organism>
<evidence type="ECO:0000313" key="2">
    <source>
        <dbReference type="Proteomes" id="UP001497535"/>
    </source>
</evidence>
<gene>
    <name evidence="1" type="ORF">MENTE1834_LOCUS2605</name>
</gene>
<dbReference type="EMBL" id="CAVMJV010000002">
    <property type="protein sequence ID" value="CAK5014092.1"/>
    <property type="molecule type" value="Genomic_DNA"/>
</dbReference>
<sequence>MSCIMLGWLSLILSVSMSHGPSLLSLSSLAYAMCIPLQICLGAFVGFVINRLAILSDASKTVLIRPKLSSVKRSSNECEIACSKFNVVSSFALITLLEPGGIVVGSKVAILTSVTSGKFSVPKFRNLSPIQIFLLVKSNVTFGNVFNKSHPNINW</sequence>
<protein>
    <submittedName>
        <fullName evidence="1">Uncharacterized protein</fullName>
    </submittedName>
</protein>
<reference evidence="1" key="1">
    <citation type="submission" date="2023-11" db="EMBL/GenBank/DDBJ databases">
        <authorList>
            <person name="Poullet M."/>
        </authorList>
    </citation>
    <scope>NUCLEOTIDE SEQUENCE</scope>
    <source>
        <strain evidence="1">E1834</strain>
    </source>
</reference>
<accession>A0ACB0XRI3</accession>
<name>A0ACB0XRI3_MELEN</name>
<proteinExistence type="predicted"/>
<keyword evidence="2" id="KW-1185">Reference proteome</keyword>
<dbReference type="Proteomes" id="UP001497535">
    <property type="component" value="Unassembled WGS sequence"/>
</dbReference>
<evidence type="ECO:0000313" key="1">
    <source>
        <dbReference type="EMBL" id="CAK5014092.1"/>
    </source>
</evidence>
<comment type="caution">
    <text evidence="1">The sequence shown here is derived from an EMBL/GenBank/DDBJ whole genome shotgun (WGS) entry which is preliminary data.</text>
</comment>